<dbReference type="FunFam" id="1.20.1050.10:FF:000017">
    <property type="entry name" value="Maleylacetoacetate isomerase"/>
    <property type="match status" value="1"/>
</dbReference>
<feature type="compositionally biased region" description="Basic and acidic residues" evidence="10">
    <location>
        <begin position="632"/>
        <end position="650"/>
    </location>
</feature>
<feature type="compositionally biased region" description="Low complexity" evidence="10">
    <location>
        <begin position="3216"/>
        <end position="3229"/>
    </location>
</feature>
<dbReference type="NCBIfam" id="TIGR01262">
    <property type="entry name" value="maiA"/>
    <property type="match status" value="1"/>
</dbReference>
<feature type="compositionally biased region" description="Low complexity" evidence="10">
    <location>
        <begin position="2795"/>
        <end position="2804"/>
    </location>
</feature>
<dbReference type="InterPro" id="IPR034330">
    <property type="entry name" value="GST_Zeta_C"/>
</dbReference>
<keyword evidence="8" id="KW-0585">Phenylalanine catabolism</keyword>
<dbReference type="Pfam" id="PF01248">
    <property type="entry name" value="Ribosomal_L7Ae"/>
    <property type="match status" value="1"/>
</dbReference>
<dbReference type="SUPFAM" id="SSF50978">
    <property type="entry name" value="WD40 repeat-like"/>
    <property type="match status" value="1"/>
</dbReference>
<feature type="compositionally biased region" description="Basic residues" evidence="10">
    <location>
        <begin position="3608"/>
        <end position="3619"/>
    </location>
</feature>
<evidence type="ECO:0000256" key="9">
    <source>
        <dbReference type="ARBA" id="ARBA00023274"/>
    </source>
</evidence>
<dbReference type="GO" id="GO:0006572">
    <property type="term" value="P:L-tyrosine catabolic process"/>
    <property type="evidence" value="ECO:0007669"/>
    <property type="project" value="UniProtKB-KW"/>
</dbReference>
<dbReference type="GO" id="GO:0016034">
    <property type="term" value="F:maleylacetoacetate isomerase activity"/>
    <property type="evidence" value="ECO:0007669"/>
    <property type="project" value="UniProtKB-EC"/>
</dbReference>
<dbReference type="SUPFAM" id="SSF55315">
    <property type="entry name" value="L30e-like"/>
    <property type="match status" value="1"/>
</dbReference>
<dbReference type="Pfam" id="PF23354">
    <property type="entry name" value="TPR_NUP160_120_M"/>
    <property type="match status" value="1"/>
</dbReference>
<dbReference type="Gene3D" id="3.40.30.10">
    <property type="entry name" value="Glutaredoxin"/>
    <property type="match status" value="1"/>
</dbReference>
<proteinExistence type="inferred from homology"/>
<comment type="catalytic activity">
    <reaction evidence="1">
        <text>4-maleylacetoacetate = 4-fumarylacetoacetate</text>
        <dbReference type="Rhea" id="RHEA:14817"/>
        <dbReference type="ChEBI" id="CHEBI:17105"/>
        <dbReference type="ChEBI" id="CHEBI:18034"/>
        <dbReference type="EC" id="5.2.1.2"/>
    </reaction>
</comment>
<reference evidence="12" key="1">
    <citation type="journal article" date="2008" name="Nat. Genet.">
        <title>The Pristionchus pacificus genome provides a unique perspective on nematode lifestyle and parasitism.</title>
        <authorList>
            <person name="Dieterich C."/>
            <person name="Clifton S.W."/>
            <person name="Schuster L.N."/>
            <person name="Chinwalla A."/>
            <person name="Delehaunty K."/>
            <person name="Dinkelacker I."/>
            <person name="Fulton L."/>
            <person name="Fulton R."/>
            <person name="Godfrey J."/>
            <person name="Minx P."/>
            <person name="Mitreva M."/>
            <person name="Roeseler W."/>
            <person name="Tian H."/>
            <person name="Witte H."/>
            <person name="Yang S.P."/>
            <person name="Wilson R.K."/>
            <person name="Sommer R.J."/>
        </authorList>
    </citation>
    <scope>NUCLEOTIDE SEQUENCE [LARGE SCALE GENOMIC DNA]</scope>
    <source>
        <strain evidence="12">PS312</strain>
    </source>
</reference>
<dbReference type="InterPro" id="IPR036322">
    <property type="entry name" value="WD40_repeat_dom_sf"/>
</dbReference>
<comment type="pathway">
    <text evidence="3">Amino-acid degradation; L-phenylalanine degradation; acetoacetate and fumarate from L-phenylalanine: step 5/6.</text>
</comment>
<feature type="region of interest" description="Disordered" evidence="10">
    <location>
        <begin position="1423"/>
        <end position="1535"/>
    </location>
</feature>
<feature type="compositionally biased region" description="Acidic residues" evidence="10">
    <location>
        <begin position="687"/>
        <end position="697"/>
    </location>
</feature>
<organism evidence="11 12">
    <name type="scientific">Pristionchus pacificus</name>
    <name type="common">Parasitic nematode worm</name>
    <dbReference type="NCBI Taxonomy" id="54126"/>
    <lineage>
        <taxon>Eukaryota</taxon>
        <taxon>Metazoa</taxon>
        <taxon>Ecdysozoa</taxon>
        <taxon>Nematoda</taxon>
        <taxon>Chromadorea</taxon>
        <taxon>Rhabditida</taxon>
        <taxon>Rhabditina</taxon>
        <taxon>Diplogasteromorpha</taxon>
        <taxon>Diplogasteroidea</taxon>
        <taxon>Neodiplogasteridae</taxon>
        <taxon>Pristionchus</taxon>
    </lineage>
</organism>
<accession>A0A8R1UGL9</accession>
<feature type="compositionally biased region" description="Low complexity" evidence="10">
    <location>
        <begin position="3360"/>
        <end position="3373"/>
    </location>
</feature>
<evidence type="ECO:0000256" key="10">
    <source>
        <dbReference type="SAM" id="MobiDB-lite"/>
    </source>
</evidence>
<dbReference type="InterPro" id="IPR004045">
    <property type="entry name" value="Glutathione_S-Trfase_N"/>
</dbReference>
<dbReference type="Gene3D" id="3.30.1330.30">
    <property type="match status" value="1"/>
</dbReference>
<evidence type="ECO:0000256" key="2">
    <source>
        <dbReference type="ARBA" id="ARBA00001955"/>
    </source>
</evidence>
<dbReference type="InterPro" id="IPR040079">
    <property type="entry name" value="Glutathione_S-Trfase"/>
</dbReference>
<dbReference type="Pfam" id="PF14497">
    <property type="entry name" value="GST_C_3"/>
    <property type="match status" value="1"/>
</dbReference>
<feature type="region of interest" description="Disordered" evidence="10">
    <location>
        <begin position="2617"/>
        <end position="2636"/>
    </location>
</feature>
<feature type="region of interest" description="Disordered" evidence="10">
    <location>
        <begin position="2687"/>
        <end position="3623"/>
    </location>
</feature>
<dbReference type="PRINTS" id="PR00881">
    <property type="entry name" value="L7ARS6FAMILY"/>
</dbReference>
<feature type="region of interest" description="Disordered" evidence="10">
    <location>
        <begin position="679"/>
        <end position="719"/>
    </location>
</feature>
<dbReference type="InterPro" id="IPR007718">
    <property type="entry name" value="Srp40_C"/>
</dbReference>
<evidence type="ECO:0000256" key="8">
    <source>
        <dbReference type="ARBA" id="ARBA00023232"/>
    </source>
</evidence>
<feature type="compositionally biased region" description="Low complexity" evidence="10">
    <location>
        <begin position="2930"/>
        <end position="2943"/>
    </location>
</feature>
<dbReference type="InterPro" id="IPR029064">
    <property type="entry name" value="Ribosomal_eL30-like_sf"/>
</dbReference>
<evidence type="ECO:0000256" key="3">
    <source>
        <dbReference type="ARBA" id="ARBA00004671"/>
    </source>
</evidence>
<keyword evidence="12" id="KW-1185">Reference proteome</keyword>
<feature type="compositionally biased region" description="Low complexity" evidence="10">
    <location>
        <begin position="3324"/>
        <end position="3337"/>
    </location>
</feature>
<keyword evidence="9" id="KW-0687">Ribonucleoprotein</keyword>
<dbReference type="InterPro" id="IPR018492">
    <property type="entry name" value="Ribosomal_eL8/Nhp2"/>
</dbReference>
<dbReference type="CDD" id="cd03191">
    <property type="entry name" value="GST_C_Zeta"/>
    <property type="match status" value="1"/>
</dbReference>
<dbReference type="InterPro" id="IPR056536">
    <property type="entry name" value="TPR_NUP160_C"/>
</dbReference>
<feature type="compositionally biased region" description="Low complexity" evidence="10">
    <location>
        <begin position="3433"/>
        <end position="3446"/>
    </location>
</feature>
<reference evidence="11" key="2">
    <citation type="submission" date="2022-06" db="UniProtKB">
        <authorList>
            <consortium name="EnsemblMetazoa"/>
        </authorList>
    </citation>
    <scope>IDENTIFICATION</scope>
    <source>
        <strain evidence="11">PS312</strain>
    </source>
</reference>
<dbReference type="EC" id="5.2.1.2" evidence="6"/>
<dbReference type="Gene3D" id="1.20.1050.10">
    <property type="match status" value="1"/>
</dbReference>
<dbReference type="CDD" id="cd03042">
    <property type="entry name" value="GST_N_Zeta"/>
    <property type="match status" value="1"/>
</dbReference>
<feature type="compositionally biased region" description="Low complexity" evidence="10">
    <location>
        <begin position="3180"/>
        <end position="3193"/>
    </location>
</feature>
<feature type="region of interest" description="Disordered" evidence="10">
    <location>
        <begin position="3640"/>
        <end position="3659"/>
    </location>
</feature>
<evidence type="ECO:0000256" key="4">
    <source>
        <dbReference type="ARBA" id="ARBA00007337"/>
    </source>
</evidence>
<feature type="compositionally biased region" description="Basic and acidic residues" evidence="10">
    <location>
        <begin position="1424"/>
        <end position="1479"/>
    </location>
</feature>
<dbReference type="PANTHER" id="PTHR23216:SF1">
    <property type="entry name" value="NUCLEOLAR AND COILED-BODY PHOSPHOPROTEIN 1"/>
    <property type="match status" value="1"/>
</dbReference>
<dbReference type="GO" id="GO:0006559">
    <property type="term" value="P:L-phenylalanine catabolic process"/>
    <property type="evidence" value="ECO:0007669"/>
    <property type="project" value="UniProtKB-UniPathway"/>
</dbReference>
<dbReference type="InterPro" id="IPR010987">
    <property type="entry name" value="Glutathione-S-Trfase_C-like"/>
</dbReference>
<feature type="compositionally biased region" description="Basic and acidic residues" evidence="10">
    <location>
        <begin position="3575"/>
        <end position="3601"/>
    </location>
</feature>
<sequence>MFIATYFYEILVESELHQRRIMDVFVASENTFSAAHISKPKRIVDIPTHAPVQTRHDEVVFSSGTFTFPANSNWKDRFIVWRATGTVLTLEERSIRHSVIDSCIAFNFSRAPIVPGTTISLLSNLLSIVVTTQSSVHRFLCRLAVDESDDDSDSVESTLSQLLDVATSKDMMRTEFHDVHQLSARSTPSRAAVAVRPADTRVAVGLSDGQMVIVLMSNTVGGKTEELPISEAGFMQRFVGKTMTGFMDLCTSEDGRRRNETSHNEFTPFYTVNKDGTIRIVNGETYHTALSVPWSDFVTVEEEVLNASIRWRACGDFGLIVVAITTAEAVHFVILRDLEREQLVKVATARRRMRSRLVDFGVHEMSARETARLWIVAGIVPPEMGRDGEEDGDGGEERNDEDLFVRPMDTYTLEYIDVPLPSKSTIRSGIHQGSISDWKKVRGMGEIIDERKALYRQLKVEASMRSATSAASTNTKENVQLIRKEVFNVENNQFDVVLRAAKITTDNPAQFRVDHNDWTGLMSAVDGYIRSSEFERKFGSLDWQTTSVVASRDVRSEGELRFYRALSSSCAEIARSMARPLGLFMAPLAGTHLIGVIQETRLTVVVDACGELVERLSEEQLRALRKALEEAVKEEKKDAVSSPKARDMKRCKLQRMNSDEDSLSEAVALFVRRSKGLLSGETREGENDGEDDEDGMEQESPSNSSDNSPTSLSSDVMSDEDCNSPYGGSFASGLIASLIRCRIVVEHKIASMLMMGIEKKTVCLEDYKTPLMDIIETLGILAAQLDIHVERDAGGWESLAGWLFSSQALPLLRIEGGYEIDVNMTGDEDEERPPLHQFINRSVMSILSAIHPLSPTQAIPKILATQDKNDTMKRVYSFWGKKLPAPLKYVVPYYNAIALSGTGMPRKALDQFKEAANGMRMGDKFLTRALVSLAVVRAKRLQEEAEIGIGVFYVNVIKVLNEHGHQQEVIDMSRESMTNLPEGSHLSSINATLFKRQVDGEQWSEALATIESTLDPSLRRHLLHELLSRLLQAGQWQIIIGADFATNTNMVESIIINHARSVDVSSANPHPFELVSAFQVGRSNYYQAALVQYELAVGLRNAPMTPEILMRCKRALTMTLTMLDLMPQHKRFIAFPHIAEFSSGKRKTMMIVKYDELKREWITLRGRCALLNAVNTSIPPDVPIALIKALTQARMYATAIELCTVLDEDPSAVIEHATTAAISIDVSGEEMMPSWVGANRRLAHKKEKNEHWSIVRALVKECRSRWPKDERCLRASLRAFLSHDIPLPYWLHTKYNKSNVGGYCRLLIDYGGTEAVDTALAVLYDCYKRGADSIIDAGTRTLLPHIVTEEVMEVAKMENSTETRMLLDKLDSMVRLHQQRATSFAKSCSQLFLAADLSLFQSIFYRNAHVNYNKCNQMRRSTRIKTEPVEEPKETITPKRKKKNDEEPVKEDPKETVTPKRKKKNDEEPVKEEPKETVTPKRKKKNDDEPGTSKSSTKKSRTVKEEPEEESTPKKRKGRPSSGNEKKKIGLPINDAQDKKNLTEFKRAKPELLKFFASAIRAANDELRCPGCKSTFTSHTGITYHIQRCKESVIDWEAVHDTLEYADLQTRPWKWVNAKKKAKEEMANEAVKENNGSVECVRFADCGVGPFSTADELMKHLNQCCVPTYNQFRGQIAEFRALEKKTKTILIRLAMNANGGQLPCLECGKYFNHKYGILYHLERCGFTEENADMIPWKCYRCGFEGTAGVKESHLDECGVPPSEAVKPKKERLTMDEMDEQSLAELATKRKRNSYGVSMASGNVPAGSSQTRLTSTGLKRFKFRKSEAMQQNITITSDLERYRTAVAAAIERHEQTHQSSPVCEMLRRRADAQTTPWERESEGAYISSLHEKKSIGLRQRTLADFSQSDEKITSNSKRTTFPPIVEYPSLPVEGLTRIDTFKTTTAESPCSPSVSIGYAGGPIAATLLAPTPLTDTSECLAVLTFPDDENLVNTTTGKANWRATDAYVQLWKVEKSKEEKKKKSNDETREVTRCDLSLWFVLRIEGRGLALAACWMPRTVTDSPDFIGYLAVAMSEGSIVICCIRKDSVPLPVDGMEADGVIVVAPPPVLVLRAPTLEQVNDMKRNQRQERRVDTPSKIIGDVSERITRSARNQLETILAETTPMTTMENLGGGGENGEAIVLPMPSESKPSISISTLETGDVKPLTGFTVGQGDEERRKQVEGEIMKNGRLANVQIGTIMPDEAATQTPIITATPKKLSKADMRKEVIKMRLAKPEYGPPPQPPIIAVSWSPFGECSTIAAVDAAGAVIVWELDDNLMVVESDGGEEGGKRRESLHSFRVFVDVDWVSPAINVGWMDTNLLGISFAERMIRVLDTSTGECQLEENTVRTAGKSLLAQGACFEGLFIYQSEFYTASEAPETAVVYLAYGADKDGYFVAPLSNRHGLMVWAVGVSSSGVIGTAGADGRMELSMNGKVVPRGCGQDLSVNLHTEPILLIRNRVTELPTVEETEVDEGNGAEKKNPLPPAVYATYDDVTTNMWLDIVCEDADTVTGPALPQGLLDSRVESLNAITLSTHSTSSPTDHVVVTGGQAGLLFARSCHIEEKGIVHASWLNLKKWSNPSSKESTPRPKRASMSSEDSLKNVLLYKILQTHGPKAISKVFGAEQRQKLAAEAASADVPSLDELVETWSSQKRKRPATSNGVSPSAKKTKDLSSESSDDEPVAKKPAQSKPITQTPKAAPVKAKDSSDSSDSEDEKVKKAPAKPAVTPKVAPKKKESSSDDSSDSEDDKAKKTPTKPVVATPKAAAKKDSSSDDSSEDEKAKKTPAKPVVTPKVAPKKKDSSDDFSDSDDDKDKKTPAKATPAKPVATPKAAAKKDSSSDDSDSEDDKAKKTPAKATPAKPVATPKGAAKKDSSSDDSDSEDDKAKKTPAKTTPAKPVVTPKAAAKKDSSSDDSSDSDDDKTKKTPVKATPAKPATTPKSAAKKKDSSSDDSDSDDDKAKKTPAKATPAKPAVTPKSAAKKKDSSSDDSSDSDDDKAKKTPAKATPAKPAVTPKSAAKKKDSSSDDSSDSDDDKAKKTPAKATPAKPAVIPKSAAKKKDSSSDDSDSEDDKAKKTPTKPVVATPKAAAKKDSSSDDSSEDEKAKKTPAKPVVTPKVAPKKKDSSDDSSDSDDDKAKKTPAKATPAKPVATPKAAAKKDSSSDDSDSEDDKAKKTPAKATPAKPVATPKAAAKKDSSSDDSDSEDDKAKKTPAKTTPAKPVATPKAAAKKDSSSDDSDSEDDKAKKTPAKTTPAKPVATPKAAAKKDSSSDDSDSEDDKAKKTPAKATPAKPVATPKAAAKKDSSSDDSDSEDDKAKKTPAKTTPAKPVATPKAAAKKDSSSDDSDSEDDKAKKTPAKATPAKPVVTPKAAAKKDSSSDDSSDSDDDKTKKTPVKATPAKPATTPKSAAKKKDSSSDDSDSENDKAKKTSAKTTPVLKRKAESSDDSESEDDKKKKKAAAPAKKAKADSSSEDSDDGKAGKSAPVTPNGTKHEEEDDDTEENHGEFVNVDQEQQKSQTRPPRKSNEPFRRVQMTRDQVKDKFADNSFDGNHDDWGRKAHADLSKVQGKGFRHEKTKKKKGSYSGGKISMAVNSIKFDETMGGSKRKADESFAEEGVADGPTTDKEEYEALCTLVNAISQPMANRKLAKKVYKLIKKASKNKGQLRQGLTDVQKAIRKKEQGLVILAGNVTPIDVYSHFPAMCEDKDYPYCFTPSREHLGLAAGHKRPSVVMMIRPSEDYQELYDEVKEAMGTLVIDADFQSKCAVDDMSKPILYTYWRSSCAWRVRIALNLKNVDFESRPVDLVKKSGEFADECYALNPSQKVPVLVHNGATICESLAIIEYIEETFPGVSLLPKDPVKKATARALALHITAGIQPLQNLRVMQKLNAEEAGKGQKWSEYWLTAGLTELEKMVEKTAGRYMVGDSVTVADLCLPSILYNARRWGSNVAAFPTLLRIEEELAKIEAFQKAIPENQPDAHK</sequence>
<feature type="compositionally biased region" description="Polar residues" evidence="10">
    <location>
        <begin position="3549"/>
        <end position="3558"/>
    </location>
</feature>
<keyword evidence="7" id="KW-0828">Tyrosine catabolism</keyword>
<dbReference type="GO" id="GO:0005730">
    <property type="term" value="C:nucleolus"/>
    <property type="evidence" value="ECO:0000318"/>
    <property type="project" value="GO_Central"/>
</dbReference>
<dbReference type="InterPro" id="IPR036249">
    <property type="entry name" value="Thioredoxin-like_sf"/>
</dbReference>
<feature type="compositionally biased region" description="Low complexity" evidence="10">
    <location>
        <begin position="3252"/>
        <end position="3265"/>
    </location>
</feature>
<evidence type="ECO:0000256" key="1">
    <source>
        <dbReference type="ARBA" id="ARBA00001622"/>
    </source>
</evidence>
<evidence type="ECO:0000313" key="12">
    <source>
        <dbReference type="Proteomes" id="UP000005239"/>
    </source>
</evidence>
<comment type="cofactor">
    <cofactor evidence="2">
        <name>glutathione</name>
        <dbReference type="ChEBI" id="CHEBI:57925"/>
    </cofactor>
</comment>
<evidence type="ECO:0000256" key="6">
    <source>
        <dbReference type="ARBA" id="ARBA00013199"/>
    </source>
</evidence>
<dbReference type="Proteomes" id="UP000005239">
    <property type="component" value="Unassembled WGS sequence"/>
</dbReference>
<comment type="similarity">
    <text evidence="5">Belongs to the GST superfamily. Zeta family.</text>
</comment>
<dbReference type="PANTHER" id="PTHR23216">
    <property type="entry name" value="NUCLEOLAR AND COILED-BODY PHOSPHOPROTEIN 1"/>
    <property type="match status" value="1"/>
</dbReference>
<feature type="compositionally biased region" description="Low complexity" evidence="10">
    <location>
        <begin position="2967"/>
        <end position="2980"/>
    </location>
</feature>
<feature type="compositionally biased region" description="Low complexity" evidence="10">
    <location>
        <begin position="3288"/>
        <end position="3301"/>
    </location>
</feature>
<feature type="compositionally biased region" description="Low complexity" evidence="10">
    <location>
        <begin position="3042"/>
        <end position="3055"/>
    </location>
</feature>
<dbReference type="InterPro" id="IPR034333">
    <property type="entry name" value="GST_Zeta_N"/>
</dbReference>
<dbReference type="SUPFAM" id="SSF47616">
    <property type="entry name" value="GST C-terminal domain-like"/>
    <property type="match status" value="1"/>
</dbReference>
<dbReference type="SFLD" id="SFLDS00019">
    <property type="entry name" value="Glutathione_Transferase_(cytos"/>
    <property type="match status" value="1"/>
</dbReference>
<dbReference type="GO" id="GO:0005654">
    <property type="term" value="C:nucleoplasm"/>
    <property type="evidence" value="ECO:0000318"/>
    <property type="project" value="GO_Central"/>
</dbReference>
<dbReference type="InterPro" id="IPR004038">
    <property type="entry name" value="Ribosomal_eL8/eL30/eS12/Gad45"/>
</dbReference>
<feature type="compositionally biased region" description="Low complexity" evidence="10">
    <location>
        <begin position="2858"/>
        <end position="2871"/>
    </location>
</feature>
<feature type="compositionally biased region" description="Low complexity" evidence="10">
    <location>
        <begin position="3117"/>
        <end position="3126"/>
    </location>
</feature>
<feature type="compositionally biased region" description="Low complexity" evidence="10">
    <location>
        <begin position="3396"/>
        <end position="3409"/>
    </location>
</feature>
<accession>A0A2A6BLZ7</accession>
<dbReference type="Pfam" id="PF23347">
    <property type="entry name" value="TPR_Nup160_C"/>
    <property type="match status" value="1"/>
</dbReference>
<dbReference type="GO" id="GO:1990904">
    <property type="term" value="C:ribonucleoprotein complex"/>
    <property type="evidence" value="ECO:0007669"/>
    <property type="project" value="UniProtKB-KW"/>
</dbReference>
<feature type="compositionally biased region" description="Low complexity" evidence="10">
    <location>
        <begin position="3004"/>
        <end position="3017"/>
    </location>
</feature>
<dbReference type="PROSITE" id="PS50405">
    <property type="entry name" value="GST_CTER"/>
    <property type="match status" value="1"/>
</dbReference>
<dbReference type="InterPro" id="IPR036282">
    <property type="entry name" value="Glutathione-S-Trfase_C_sf"/>
</dbReference>
<evidence type="ECO:0000256" key="7">
    <source>
        <dbReference type="ARBA" id="ARBA00022878"/>
    </source>
</evidence>
<name>A0A2A6BLZ7_PRIPA</name>
<feature type="compositionally biased region" description="Low complexity" evidence="10">
    <location>
        <begin position="698"/>
        <end position="715"/>
    </location>
</feature>
<dbReference type="GO" id="GO:0005737">
    <property type="term" value="C:cytoplasm"/>
    <property type="evidence" value="ECO:0007669"/>
    <property type="project" value="InterPro"/>
</dbReference>
<dbReference type="SUPFAM" id="SSF52833">
    <property type="entry name" value="Thioredoxin-like"/>
    <property type="match status" value="1"/>
</dbReference>
<dbReference type="InterPro" id="IPR056535">
    <property type="entry name" value="TPR_NUP160_M"/>
</dbReference>
<dbReference type="Pfam" id="PF05022">
    <property type="entry name" value="SRP40_C"/>
    <property type="match status" value="1"/>
</dbReference>
<dbReference type="InterPro" id="IPR004046">
    <property type="entry name" value="GST_C"/>
</dbReference>
<dbReference type="Pfam" id="PF13417">
    <property type="entry name" value="GST_N_3"/>
    <property type="match status" value="1"/>
</dbReference>
<feature type="compositionally biased region" description="Low complexity" evidence="10">
    <location>
        <begin position="2894"/>
        <end position="2907"/>
    </location>
</feature>
<evidence type="ECO:0000256" key="5">
    <source>
        <dbReference type="ARBA" id="ARBA00010007"/>
    </source>
</evidence>
<feature type="region of interest" description="Disordered" evidence="10">
    <location>
        <begin position="632"/>
        <end position="657"/>
    </location>
</feature>
<gene>
    <name evidence="11" type="primary">WBGene00117313</name>
</gene>
<dbReference type="SFLD" id="SFLDG00358">
    <property type="entry name" value="Main_(cytGST)"/>
    <property type="match status" value="1"/>
</dbReference>
<dbReference type="InterPro" id="IPR005955">
    <property type="entry name" value="GST_Zeta"/>
</dbReference>
<evidence type="ECO:0000313" key="11">
    <source>
        <dbReference type="EnsemblMetazoa" id="PPA27759.1"/>
    </source>
</evidence>
<dbReference type="InterPro" id="IPR039191">
    <property type="entry name" value="Nopp140-like"/>
</dbReference>
<dbReference type="PROSITE" id="PS50404">
    <property type="entry name" value="GST_NTER"/>
    <property type="match status" value="1"/>
</dbReference>
<dbReference type="EnsemblMetazoa" id="PPA27759.1">
    <property type="protein sequence ID" value="PPA27759.1"/>
    <property type="gene ID" value="WBGene00117313"/>
</dbReference>
<comment type="similarity">
    <text evidence="4">Belongs to the eukaryotic ribosomal protein eL8 family.</text>
</comment>
<protein>
    <recommendedName>
        <fullName evidence="6">maleylacetoacetate isomerase</fullName>
        <ecNumber evidence="6">5.2.1.2</ecNumber>
    </recommendedName>
</protein>